<dbReference type="InterPro" id="IPR051629">
    <property type="entry name" value="Sulfite_efflux_TDT"/>
</dbReference>
<comment type="subcellular location">
    <subcellularLocation>
        <location evidence="1">Cell membrane</location>
        <topology evidence="1">Multi-pass membrane protein</topology>
    </subcellularLocation>
</comment>
<dbReference type="Pfam" id="PF03595">
    <property type="entry name" value="SLAC1"/>
    <property type="match status" value="1"/>
</dbReference>
<evidence type="ECO:0000313" key="9">
    <source>
        <dbReference type="EMBL" id="MBS1258055.1"/>
    </source>
</evidence>
<reference evidence="9" key="1">
    <citation type="journal article" date="2021" name="ISME J.">
        <title>Fine-scale metabolic discontinuity in a stratified prokaryote microbiome of a Red Sea deep halocline.</title>
        <authorList>
            <person name="Michoud G."/>
            <person name="Ngugi D.K."/>
            <person name="Barozzi A."/>
            <person name="Merlino G."/>
            <person name="Calleja M.L."/>
            <person name="Delgado-Huertas A."/>
            <person name="Moran X.A.G."/>
            <person name="Daffonchio D."/>
        </authorList>
    </citation>
    <scope>NUCLEOTIDE SEQUENCE</scope>
    <source>
        <strain evidence="9">SuakinDeep_MAG55_1</strain>
    </source>
</reference>
<feature type="transmembrane region" description="Helical" evidence="8">
    <location>
        <begin position="210"/>
        <end position="232"/>
    </location>
</feature>
<evidence type="ECO:0000256" key="2">
    <source>
        <dbReference type="ARBA" id="ARBA00008566"/>
    </source>
</evidence>
<evidence type="ECO:0000256" key="6">
    <source>
        <dbReference type="ARBA" id="ARBA00022989"/>
    </source>
</evidence>
<keyword evidence="5 8" id="KW-0812">Transmembrane</keyword>
<dbReference type="PANTHER" id="PTHR31686">
    <property type="match status" value="1"/>
</dbReference>
<keyword evidence="7 8" id="KW-0472">Membrane</keyword>
<keyword evidence="6 8" id="KW-1133">Transmembrane helix</keyword>
<protein>
    <recommendedName>
        <fullName evidence="11">C4-dicarboxylate ABC transporter</fullName>
    </recommendedName>
</protein>
<name>A0A941W4X1_9BACT</name>
<evidence type="ECO:0000256" key="8">
    <source>
        <dbReference type="SAM" id="Phobius"/>
    </source>
</evidence>
<feature type="transmembrane region" description="Helical" evidence="8">
    <location>
        <begin position="12"/>
        <end position="40"/>
    </location>
</feature>
<feature type="transmembrane region" description="Helical" evidence="8">
    <location>
        <begin position="78"/>
        <end position="97"/>
    </location>
</feature>
<evidence type="ECO:0000256" key="3">
    <source>
        <dbReference type="ARBA" id="ARBA00022448"/>
    </source>
</evidence>
<comment type="similarity">
    <text evidence="2">Belongs to the tellurite-resistance/dicarboxylate transporter (TDT) family.</text>
</comment>
<sequence>MSVMRDTIKTFHPAYFAMVMATGIISIASNLLGFTVIAIGLFYLNIFTYAIILTLQVTRLCMYWDLLLNDISNSKMSLVFFTTVASTNVLGAQFISIANCPKIAMGLWFFGIFLWTIVSLSTFSILFIRCEEKLETAIHGGWLIATVGTQSVAVLGAMLAPKFVGYSSIVMFSSLAWWMIGSFLYIILITILFHRLVFFKMPPDALVPPYWINMGALAITTMAGTLLCINFPQLGGAFLDLLTFTKGFTLFFWSFGTWWLPLLIILAIWKYGFHKVRFEYCPLYWSMVFPLGMYTACTIKLSQAFHVRFLINISKCFIYIAFATWSFIFVSMIISIIKSITKNRVASVKRNILHEKLLVRGIQ</sequence>
<feature type="transmembrane region" description="Helical" evidence="8">
    <location>
        <begin position="252"/>
        <end position="271"/>
    </location>
</feature>
<feature type="transmembrane region" description="Helical" evidence="8">
    <location>
        <begin position="140"/>
        <end position="160"/>
    </location>
</feature>
<dbReference type="EMBL" id="JAANXD010000044">
    <property type="protein sequence ID" value="MBS1258055.1"/>
    <property type="molecule type" value="Genomic_DNA"/>
</dbReference>
<evidence type="ECO:0000256" key="4">
    <source>
        <dbReference type="ARBA" id="ARBA00022475"/>
    </source>
</evidence>
<accession>A0A941W4X1</accession>
<dbReference type="Gene3D" id="1.50.10.150">
    <property type="entry name" value="Voltage-dependent anion channel"/>
    <property type="match status" value="1"/>
</dbReference>
<gene>
    <name evidence="9" type="ORF">MAG551_01108</name>
</gene>
<dbReference type="GO" id="GO:0000319">
    <property type="term" value="F:sulfite transmembrane transporter activity"/>
    <property type="evidence" value="ECO:0007669"/>
    <property type="project" value="TreeGrafter"/>
</dbReference>
<dbReference type="CDD" id="cd09319">
    <property type="entry name" value="TDT_like_1"/>
    <property type="match status" value="1"/>
</dbReference>
<evidence type="ECO:0000256" key="5">
    <source>
        <dbReference type="ARBA" id="ARBA00022692"/>
    </source>
</evidence>
<evidence type="ECO:0000313" key="10">
    <source>
        <dbReference type="Proteomes" id="UP000722750"/>
    </source>
</evidence>
<dbReference type="InterPro" id="IPR038665">
    <property type="entry name" value="Voltage-dep_anion_channel_sf"/>
</dbReference>
<keyword evidence="3" id="KW-0813">Transport</keyword>
<feature type="transmembrane region" description="Helical" evidence="8">
    <location>
        <begin position="175"/>
        <end position="198"/>
    </location>
</feature>
<evidence type="ECO:0008006" key="11">
    <source>
        <dbReference type="Google" id="ProtNLM"/>
    </source>
</evidence>
<dbReference type="InterPro" id="IPR004695">
    <property type="entry name" value="SLAC1/Mae1/Ssu1/TehA"/>
</dbReference>
<dbReference type="GO" id="GO:0005886">
    <property type="term" value="C:plasma membrane"/>
    <property type="evidence" value="ECO:0007669"/>
    <property type="project" value="UniProtKB-SubCell"/>
</dbReference>
<feature type="transmembrane region" description="Helical" evidence="8">
    <location>
        <begin position="317"/>
        <end position="337"/>
    </location>
</feature>
<organism evidence="9 10">
    <name type="scientific">Candidatus Scalindua arabica</name>
    <dbReference type="NCBI Taxonomy" id="1127984"/>
    <lineage>
        <taxon>Bacteria</taxon>
        <taxon>Pseudomonadati</taxon>
        <taxon>Planctomycetota</taxon>
        <taxon>Candidatus Brocadiia</taxon>
        <taxon>Candidatus Brocadiales</taxon>
        <taxon>Candidatus Scalinduaceae</taxon>
        <taxon>Candidatus Scalindua</taxon>
    </lineage>
</organism>
<dbReference type="PANTHER" id="PTHR31686:SF1">
    <property type="entry name" value="SULFITE EFFLUX PUMP SSU1"/>
    <property type="match status" value="1"/>
</dbReference>
<dbReference type="AlphaFoldDB" id="A0A941W4X1"/>
<dbReference type="Proteomes" id="UP000722750">
    <property type="component" value="Unassembled WGS sequence"/>
</dbReference>
<evidence type="ECO:0000256" key="1">
    <source>
        <dbReference type="ARBA" id="ARBA00004651"/>
    </source>
</evidence>
<evidence type="ECO:0000256" key="7">
    <source>
        <dbReference type="ARBA" id="ARBA00023136"/>
    </source>
</evidence>
<proteinExistence type="inferred from homology"/>
<comment type="caution">
    <text evidence="9">The sequence shown here is derived from an EMBL/GenBank/DDBJ whole genome shotgun (WGS) entry which is preliminary data.</text>
</comment>
<feature type="transmembrane region" description="Helical" evidence="8">
    <location>
        <begin position="283"/>
        <end position="305"/>
    </location>
</feature>
<feature type="transmembrane region" description="Helical" evidence="8">
    <location>
        <begin position="103"/>
        <end position="128"/>
    </location>
</feature>
<keyword evidence="4" id="KW-1003">Cell membrane</keyword>